<dbReference type="NCBIfam" id="TIGR03521">
    <property type="entry name" value="GldG"/>
    <property type="match status" value="1"/>
</dbReference>
<evidence type="ECO:0000256" key="1">
    <source>
        <dbReference type="SAM" id="Phobius"/>
    </source>
</evidence>
<sequence length="568" mass="63910">MDQKKMNKKSVLRTFLGPGLILGAILFLFLISRFFPFRIDLTEEKRYSLHPATIEVLKSLEEPLEVEILLTGKLPGGMRRLQRSIEETLRTFNAYSSENISFYYEDPLSLPEDIREDYVVSLTEYGINPTNLFVTEDGGQKSRLIFPGVMVRSEEFETGTLLLRGEKGMSPDQILNQSIENLEFELINAIRKLITKQKISVGMILGHGELGEEDGFGIVEALVDDYEVYKIPMEQAKKVEDLDPFAVLIVAGPRDTYSEKEIYLLDQYLMNGGNLVFLLDAVAVNLDEAGGEGTIGFPFDTGLDQLLFKYGIRINKDLIQDLNFGYHPVMAGDFGDQAQIVPLPWPFYLAAGRMAPHPITKGLDQVMFRFASSLDTVKADGVKKTPLIFGSDLNRKLSAPVRVAFSDMSEAPDMAQYGLKNLPLLYLLEGNFTSFFNNRFLPENIDPSKFQASGNEGRVVVAGTGNLFKSLFNMQNGEPLPLGEDPYANLTYANRLLLQNMVKYLIEPEGIIATRTKQFQIRPLNKAKVKAEKVKWQVVNVVFPVLILGVLGMIWILLRKKRFSARSK</sequence>
<dbReference type="InterPro" id="IPR055396">
    <property type="entry name" value="DUF7088"/>
</dbReference>
<organism evidence="4 5">
    <name type="scientific">Rhodonellum psychrophilum GCM71 = DSM 17998</name>
    <dbReference type="NCBI Taxonomy" id="1123057"/>
    <lineage>
        <taxon>Bacteria</taxon>
        <taxon>Pseudomonadati</taxon>
        <taxon>Bacteroidota</taxon>
        <taxon>Cytophagia</taxon>
        <taxon>Cytophagales</taxon>
        <taxon>Cytophagaceae</taxon>
        <taxon>Rhodonellum</taxon>
    </lineage>
</organism>
<keyword evidence="1" id="KW-0472">Membrane</keyword>
<dbReference type="AlphaFoldDB" id="U5BXR2"/>
<feature type="transmembrane region" description="Helical" evidence="1">
    <location>
        <begin position="12"/>
        <end position="35"/>
    </location>
</feature>
<dbReference type="eggNOG" id="COG3225">
    <property type="taxonomic scope" value="Bacteria"/>
</dbReference>
<name>U5BXR2_9BACT</name>
<dbReference type="PATRIC" id="fig|1123057.7.peg.2430"/>
<protein>
    <submittedName>
        <fullName evidence="4">Gliding motility protein GldG</fullName>
    </submittedName>
</protein>
<evidence type="ECO:0000313" key="5">
    <source>
        <dbReference type="Proteomes" id="UP000016843"/>
    </source>
</evidence>
<gene>
    <name evidence="4" type="ORF">P872_06555</name>
</gene>
<comment type="caution">
    <text evidence="4">The sequence shown here is derived from an EMBL/GenBank/DDBJ whole genome shotgun (WGS) entry which is preliminary data.</text>
</comment>
<dbReference type="OrthoDB" id="9777219at2"/>
<evidence type="ECO:0000259" key="3">
    <source>
        <dbReference type="Pfam" id="PF23357"/>
    </source>
</evidence>
<dbReference type="EMBL" id="AWXR01000023">
    <property type="protein sequence ID" value="ERM82668.1"/>
    <property type="molecule type" value="Genomic_DNA"/>
</dbReference>
<dbReference type="SUPFAM" id="SSF52317">
    <property type="entry name" value="Class I glutamine amidotransferase-like"/>
    <property type="match status" value="1"/>
</dbReference>
<dbReference type="Proteomes" id="UP000016843">
    <property type="component" value="Unassembled WGS sequence"/>
</dbReference>
<feature type="transmembrane region" description="Helical" evidence="1">
    <location>
        <begin position="536"/>
        <end position="558"/>
    </location>
</feature>
<keyword evidence="1" id="KW-1133">Transmembrane helix</keyword>
<dbReference type="InterPro" id="IPR029062">
    <property type="entry name" value="Class_I_gatase-like"/>
</dbReference>
<proteinExistence type="predicted"/>
<dbReference type="Pfam" id="PF23357">
    <property type="entry name" value="DUF7088"/>
    <property type="match status" value="1"/>
</dbReference>
<dbReference type="InterPro" id="IPR019863">
    <property type="entry name" value="Motility-assoc_ABC-rel_GldG"/>
</dbReference>
<feature type="domain" description="ABC-type uncharacterised transport system" evidence="2">
    <location>
        <begin position="200"/>
        <end position="500"/>
    </location>
</feature>
<dbReference type="Pfam" id="PF09822">
    <property type="entry name" value="ABC_transp_aux"/>
    <property type="match status" value="1"/>
</dbReference>
<evidence type="ECO:0000313" key="4">
    <source>
        <dbReference type="EMBL" id="ERM82668.1"/>
    </source>
</evidence>
<accession>U5BXR2</accession>
<keyword evidence="5" id="KW-1185">Reference proteome</keyword>
<keyword evidence="1" id="KW-0812">Transmembrane</keyword>
<dbReference type="InterPro" id="IPR019196">
    <property type="entry name" value="ABC_transp_unknown"/>
</dbReference>
<reference evidence="4 5" key="1">
    <citation type="journal article" date="2013" name="Genome Announc.">
        <title>Draft Genome Sequence of the Psychrophilic and Alkaliphilic Rhodonellum psychrophilum Strain GCM71T.</title>
        <authorList>
            <person name="Hauptmann A.L."/>
            <person name="Glaring M.A."/>
            <person name="Hallin P.F."/>
            <person name="Prieme A."/>
            <person name="Stougaard P."/>
        </authorList>
    </citation>
    <scope>NUCLEOTIDE SEQUENCE [LARGE SCALE GENOMIC DNA]</scope>
    <source>
        <strain evidence="4 5">GCM71</strain>
    </source>
</reference>
<evidence type="ECO:0000259" key="2">
    <source>
        <dbReference type="Pfam" id="PF09822"/>
    </source>
</evidence>
<feature type="domain" description="DUF7088" evidence="3">
    <location>
        <begin position="43"/>
        <end position="151"/>
    </location>
</feature>